<accession>A0A6G1FU67</accession>
<dbReference type="Proteomes" id="UP000504638">
    <property type="component" value="Unplaced"/>
</dbReference>
<reference evidence="2 4" key="1">
    <citation type="submission" date="2020-01" db="EMBL/GenBank/DDBJ databases">
        <authorList>
            <consortium name="DOE Joint Genome Institute"/>
            <person name="Haridas S."/>
            <person name="Albert R."/>
            <person name="Binder M."/>
            <person name="Bloem J."/>
            <person name="Labutti K."/>
            <person name="Salamov A."/>
            <person name="Andreopoulos B."/>
            <person name="Baker S.E."/>
            <person name="Barry K."/>
            <person name="Bills G."/>
            <person name="Bluhm B.H."/>
            <person name="Cannon C."/>
            <person name="Castanera R."/>
            <person name="Culley D.E."/>
            <person name="Daum C."/>
            <person name="Ezra D."/>
            <person name="Gonzalez J.B."/>
            <person name="Henrissat B."/>
            <person name="Kuo A."/>
            <person name="Liang C."/>
            <person name="Lipzen A."/>
            <person name="Lutzoni F."/>
            <person name="Magnuson J."/>
            <person name="Mondo S."/>
            <person name="Nolan M."/>
            <person name="Ohm R."/>
            <person name="Pangilinan J."/>
            <person name="Park H.-J."/>
            <person name="Ramirez L."/>
            <person name="Alfaro M."/>
            <person name="Sun H."/>
            <person name="Tritt A."/>
            <person name="Yoshinaga Y."/>
            <person name="Zwiers L.-H."/>
            <person name="Turgeon B.G."/>
            <person name="Goodwin S.B."/>
            <person name="Spatafora J.W."/>
            <person name="Crous P.W."/>
            <person name="Grigoriev I.V."/>
        </authorList>
    </citation>
    <scope>NUCLEOTIDE SEQUENCE</scope>
    <source>
        <strain evidence="2 4">CBS 781.70</strain>
    </source>
</reference>
<reference evidence="4" key="3">
    <citation type="submission" date="2025-04" db="UniProtKB">
        <authorList>
            <consortium name="RefSeq"/>
        </authorList>
    </citation>
    <scope>IDENTIFICATION</scope>
    <source>
        <strain evidence="4">CBS 781.70</strain>
    </source>
</reference>
<gene>
    <name evidence="2 4" type="ORF">P152DRAFT_484820</name>
</gene>
<name>A0A6G1FU67_9PEZI</name>
<protein>
    <submittedName>
        <fullName evidence="2 4">Uncharacterized protein</fullName>
    </submittedName>
</protein>
<keyword evidence="3" id="KW-1185">Reference proteome</keyword>
<dbReference type="AlphaFoldDB" id="A0A6G1FU67"/>
<dbReference type="GeneID" id="54422596"/>
<evidence type="ECO:0000256" key="1">
    <source>
        <dbReference type="SAM" id="MobiDB-lite"/>
    </source>
</evidence>
<evidence type="ECO:0000313" key="2">
    <source>
        <dbReference type="EMBL" id="KAF1809303.1"/>
    </source>
</evidence>
<feature type="compositionally biased region" description="Polar residues" evidence="1">
    <location>
        <begin position="370"/>
        <end position="382"/>
    </location>
</feature>
<feature type="region of interest" description="Disordered" evidence="1">
    <location>
        <begin position="244"/>
        <end position="349"/>
    </location>
</feature>
<feature type="compositionally biased region" description="Polar residues" evidence="1">
    <location>
        <begin position="420"/>
        <end position="441"/>
    </location>
</feature>
<dbReference type="EMBL" id="ML975174">
    <property type="protein sequence ID" value="KAF1809303.1"/>
    <property type="molecule type" value="Genomic_DNA"/>
</dbReference>
<feature type="compositionally biased region" description="Polar residues" evidence="1">
    <location>
        <begin position="479"/>
        <end position="501"/>
    </location>
</feature>
<organism evidence="2">
    <name type="scientific">Eremomyces bilateralis CBS 781.70</name>
    <dbReference type="NCBI Taxonomy" id="1392243"/>
    <lineage>
        <taxon>Eukaryota</taxon>
        <taxon>Fungi</taxon>
        <taxon>Dikarya</taxon>
        <taxon>Ascomycota</taxon>
        <taxon>Pezizomycotina</taxon>
        <taxon>Dothideomycetes</taxon>
        <taxon>Dothideomycetes incertae sedis</taxon>
        <taxon>Eremomycetales</taxon>
        <taxon>Eremomycetaceae</taxon>
        <taxon>Eremomyces</taxon>
    </lineage>
</organism>
<feature type="region of interest" description="Disordered" evidence="1">
    <location>
        <begin position="1"/>
        <end position="38"/>
    </location>
</feature>
<evidence type="ECO:0000313" key="3">
    <source>
        <dbReference type="Proteomes" id="UP000504638"/>
    </source>
</evidence>
<sequence length="600" mass="65111">MNHPVQVVNLVSDDEPTPKRPRYSAPALGKQNMSSYPQKAVQSSKPVVVSAARHHHMPGNSGVQSDMKLSWTKQELRRLTGDSPRKLFEICQLVISPWRSAPYTPLRIDYLPDGVLHALHRYLRHGELRHYDEGDNGTCKVTKPPQGPPQAPSAPAAVDMSKISRVGIQETLRLVRLAHPTELEKIISELALKSPSLRLALLKYLDPRAHREVEAEMQKRTQPTNSVHPHWKMEQKIKPEVRSPFAETPASPGSHSKVKDLGCSPTAPGQADVPPTPPSAFQGQPYPDLNTWRGTLYSLPPQHGSSHQAPGPSNTVPSSLTAHQRPSHQSVRTSNGSMSSLPSYQGLTCQAPGPMNGLAYTIPPYNPSSMPLQTSAPSNVQWRPTLTNTNYPLPPPTPQLKENVNGHTTPHANIPGYHPSLNQYSYSTTRSGPNGTSLESRQQPQPPLQTPKPNSLSPTMGPSPSARPAWLKSREAPNLATNLLTNPQSPADETTGTTNSTSEKDPSINVPVLNFNDTDTASSSPSAPANRVRKRVVEGSEDSEDGSADGGSGAEGQEQVAGEPRQKRLRVGEGDMMSSSLKPDWSATRMSLFGRSESAA</sequence>
<reference evidence="4" key="2">
    <citation type="submission" date="2020-04" db="EMBL/GenBank/DDBJ databases">
        <authorList>
            <consortium name="NCBI Genome Project"/>
        </authorList>
    </citation>
    <scope>NUCLEOTIDE SEQUENCE</scope>
    <source>
        <strain evidence="4">CBS 781.70</strain>
    </source>
</reference>
<feature type="region of interest" description="Disordered" evidence="1">
    <location>
        <begin position="370"/>
        <end position="600"/>
    </location>
</feature>
<feature type="compositionally biased region" description="Polar residues" evidence="1">
    <location>
        <begin position="400"/>
        <end position="411"/>
    </location>
</feature>
<dbReference type="RefSeq" id="XP_033530934.1">
    <property type="nucleotide sequence ID" value="XM_033682026.1"/>
</dbReference>
<proteinExistence type="predicted"/>
<feature type="compositionally biased region" description="Polar residues" evidence="1">
    <location>
        <begin position="303"/>
        <end position="348"/>
    </location>
</feature>
<evidence type="ECO:0000313" key="4">
    <source>
        <dbReference type="RefSeq" id="XP_033530934.1"/>
    </source>
</evidence>
<feature type="compositionally biased region" description="Basic and acidic residues" evidence="1">
    <location>
        <begin position="564"/>
        <end position="573"/>
    </location>
</feature>